<keyword evidence="3" id="KW-1185">Reference proteome</keyword>
<dbReference type="VEuPathDB" id="FungiDB:BD410DRAFT_810592"/>
<dbReference type="AlphaFoldDB" id="A0A4Y7PDM8"/>
<protein>
    <submittedName>
        <fullName evidence="2">Uncharacterized protein</fullName>
    </submittedName>
</protein>
<sequence length="707" mass="80124">MARVDITLNQFLDEAFQFMGEEKGDELVDLVLCGQHGDHKLTLNLDEYRPDPDEEPVPIIQRRDFDSALGISTSLKAQKPLQLWTLSRSQDYLTKSLGFEIPLKRRAQPNGNLEKVQLHKIPHVPLGTIGDKVKVYLFLGGLHGSVYSDPIARTGKELYDLKRECLQEIDPLQASHLPPSAPAEVARTLHISAGRADYRTVDISEYDVQEWSESLIRKIEEHPSFGAPAFYFIQIQNRKASTVHPVLTPRTPDEDDEDYDDRKEYWAWQEHRSIMSIFNDLSFAWEELIDPASRWVVDVAVEIGDENCTVHWYRPGHSLLLQCALNISAPAANNLIRSSSFSEDAIASLSDAAGFRSKLNPTMETINGQLTGATYIQAYSTEKTPTYNMTSSDHNNTLDGRKLLMSLRNGGANTAVFNFMMNMQKIFDECIKKIQLGSARLEIRLPVHAARRLLMEGIPDEILRETILIMEPDIVWRLRQVRAYTIMSLTYSMQKTPKELWTRRPFLALLAAMRYLFNSLTSRPDDRSVSKKLQQVILGKSGVDLYGEDEEEDYQDDDDADDDYGPEMLREYGLAWIPRENLVPQGQPPRFLGDYWLSHKDLARVFQCQNWDQVVEAVGGNEYGDGPTLNRTERMERARNATTVSASGVRTVNRSTVRKTTTIVDPDDLPDVQDNPFSALHDIADPTGGLVEQNEDLEGADRFEGGQ</sequence>
<name>A0A4Y7PDM8_9AGAM</name>
<evidence type="ECO:0000313" key="3">
    <source>
        <dbReference type="Proteomes" id="UP000294933"/>
    </source>
</evidence>
<dbReference type="EMBL" id="ML170658">
    <property type="protein sequence ID" value="TDL13393.1"/>
    <property type="molecule type" value="Genomic_DNA"/>
</dbReference>
<accession>A0A4Y7PDM8</accession>
<evidence type="ECO:0000313" key="2">
    <source>
        <dbReference type="EMBL" id="TDL13393.1"/>
    </source>
</evidence>
<gene>
    <name evidence="2" type="ORF">BD410DRAFT_810592</name>
</gene>
<proteinExistence type="predicted"/>
<feature type="non-terminal residue" evidence="2">
    <location>
        <position position="707"/>
    </location>
</feature>
<evidence type="ECO:0000256" key="1">
    <source>
        <dbReference type="SAM" id="MobiDB-lite"/>
    </source>
</evidence>
<dbReference type="Proteomes" id="UP000294933">
    <property type="component" value="Unassembled WGS sequence"/>
</dbReference>
<organism evidence="2 3">
    <name type="scientific">Rickenella mellea</name>
    <dbReference type="NCBI Taxonomy" id="50990"/>
    <lineage>
        <taxon>Eukaryota</taxon>
        <taxon>Fungi</taxon>
        <taxon>Dikarya</taxon>
        <taxon>Basidiomycota</taxon>
        <taxon>Agaricomycotina</taxon>
        <taxon>Agaricomycetes</taxon>
        <taxon>Hymenochaetales</taxon>
        <taxon>Rickenellaceae</taxon>
        <taxon>Rickenella</taxon>
    </lineage>
</organism>
<feature type="region of interest" description="Disordered" evidence="1">
    <location>
        <begin position="684"/>
        <end position="707"/>
    </location>
</feature>
<reference evidence="2 3" key="1">
    <citation type="submission" date="2018-06" db="EMBL/GenBank/DDBJ databases">
        <title>A transcriptomic atlas of mushroom development highlights an independent origin of complex multicellularity.</title>
        <authorList>
            <consortium name="DOE Joint Genome Institute"/>
            <person name="Krizsan K."/>
            <person name="Almasi E."/>
            <person name="Merenyi Z."/>
            <person name="Sahu N."/>
            <person name="Viragh M."/>
            <person name="Koszo T."/>
            <person name="Mondo S."/>
            <person name="Kiss B."/>
            <person name="Balint B."/>
            <person name="Kues U."/>
            <person name="Barry K."/>
            <person name="Hegedus J.C."/>
            <person name="Henrissat B."/>
            <person name="Johnson J."/>
            <person name="Lipzen A."/>
            <person name="Ohm R."/>
            <person name="Nagy I."/>
            <person name="Pangilinan J."/>
            <person name="Yan J."/>
            <person name="Xiong Y."/>
            <person name="Grigoriev I.V."/>
            <person name="Hibbett D.S."/>
            <person name="Nagy L.G."/>
        </authorList>
    </citation>
    <scope>NUCLEOTIDE SEQUENCE [LARGE SCALE GENOMIC DNA]</scope>
    <source>
        <strain evidence="2 3">SZMC22713</strain>
    </source>
</reference>
<dbReference type="OrthoDB" id="3261690at2759"/>